<dbReference type="Proteomes" id="UP000663832">
    <property type="component" value="Unassembled WGS sequence"/>
</dbReference>
<evidence type="ECO:0000256" key="1">
    <source>
        <dbReference type="RuleBase" id="RU363098"/>
    </source>
</evidence>
<dbReference type="PANTHER" id="PTHR23079">
    <property type="entry name" value="RNA-DEPENDENT RNA POLYMERASE"/>
    <property type="match status" value="1"/>
</dbReference>
<evidence type="ECO:0000259" key="2">
    <source>
        <dbReference type="Pfam" id="PF05183"/>
    </source>
</evidence>
<keyword evidence="5" id="KW-1185">Reference proteome</keyword>
<reference evidence="3" key="1">
    <citation type="submission" date="2021-02" db="EMBL/GenBank/DDBJ databases">
        <authorList>
            <person name="Nowell W R."/>
        </authorList>
    </citation>
    <scope>NUCLEOTIDE SEQUENCE</scope>
</reference>
<dbReference type="OrthoDB" id="10055769at2759"/>
<dbReference type="PANTHER" id="PTHR23079:SF55">
    <property type="entry name" value="RNA-DIRECTED RNA POLYMERASE"/>
    <property type="match status" value="1"/>
</dbReference>
<proteinExistence type="inferred from homology"/>
<dbReference type="InterPro" id="IPR007855">
    <property type="entry name" value="RDRP"/>
</dbReference>
<keyword evidence="1" id="KW-0694">RNA-binding</keyword>
<accession>A0A814C469</accession>
<evidence type="ECO:0000313" key="4">
    <source>
        <dbReference type="EMBL" id="CAF0971604.1"/>
    </source>
</evidence>
<comment type="caution">
    <text evidence="3">The sequence shown here is derived from an EMBL/GenBank/DDBJ whole genome shotgun (WGS) entry which is preliminary data.</text>
</comment>
<dbReference type="EMBL" id="CAJNOI010000060">
    <property type="protein sequence ID" value="CAF0971604.1"/>
    <property type="molecule type" value="Genomic_DNA"/>
</dbReference>
<comment type="catalytic activity">
    <reaction evidence="1">
        <text>RNA(n) + a ribonucleoside 5'-triphosphate = RNA(n+1) + diphosphate</text>
        <dbReference type="Rhea" id="RHEA:21248"/>
        <dbReference type="Rhea" id="RHEA-COMP:14527"/>
        <dbReference type="Rhea" id="RHEA-COMP:17342"/>
        <dbReference type="ChEBI" id="CHEBI:33019"/>
        <dbReference type="ChEBI" id="CHEBI:61557"/>
        <dbReference type="ChEBI" id="CHEBI:140395"/>
        <dbReference type="EC" id="2.7.7.48"/>
    </reaction>
</comment>
<dbReference type="AlphaFoldDB" id="A0A814C469"/>
<keyword evidence="1" id="KW-0696">RNA-directed RNA polymerase</keyword>
<dbReference type="GO" id="GO:0030422">
    <property type="term" value="P:siRNA processing"/>
    <property type="evidence" value="ECO:0007669"/>
    <property type="project" value="TreeGrafter"/>
</dbReference>
<dbReference type="InterPro" id="IPR057596">
    <property type="entry name" value="RDRP_core"/>
</dbReference>
<dbReference type="EC" id="2.7.7.48" evidence="1"/>
<sequence>MMRDLRDSIDQFSGSTVKVENELKQRNVNWLNKGIVNSLADWSALDFDPLEEQALLHENSISLVNNDSTVPNSIDVSNLKIAGKCFQYLTTTSSGVYKNMHIYSVLTYENVQKKMFSDKLLHKHIGYELKLALRMGLWFTPSVSMNLKKVKVRKKDDIEKHTDGCGRISIPVAREMSTRWKEGRKYKNVPFSAQSIGPTAWNSGTFQDSEIEYDETVQQPEYYSAFQVRLDGFKGMLVVDQSLGSKRIIKPSPSQEKFMSPEIQGRWSYKSIEMVQCSQPMVGARLNLALISLIVSCAKDSKDMQAYITGLAIDDLKKRLNKQNRKDAIEFSIKHNDVKSFNMLGAGCPLLETFLAGYYQNYMRRFKIVVEKSRRLFGVADFWHVLTSGEVFVQVSNLKEFSKQKVLVTKEPCFHRGDLRTFTTVTLQDLEKRKNGRCLTGLKDVIVFSCCKHEPPEPEKICGSDLDGDQYFVCWDQNIVGKLRDPLYDASNFDPTKKENLEKVYSSKVTNVAKNLIQREKHYAENIPSESTSSIFKLSSDEEKLLRYHHQPANEFENDVEERKYRLEKCNNLDEVSKVNVIEKSEELDIVTTLMHHKAAMNATNIADNPVLFSVQDIFDIHMRIMDNLKAEWTTDENWKLMEQLCQIIAIVVDSAKSNVMTFKKPVLEDLHLNELPKNPHYDPSKRKNDCKYSSSPLGQIYDALQRELRNDLLGHLQLSDHIDSTDQINHNTLYDEICELKLSFLLHYTKRQYHSDTETLGTNFDESFNTQHQNSDTENHVFNTSLQSIIPRLHIKDIYKWYENEVKPLTNTSLLKKEAACTMLWKVIMLSSLTARSSSRLQIFYLNEQESLIDVGLENVINSIDINCPFLCITQDLYEDLQQISSESFRFPNISSGTFFTIEQHHTALLIERLSILIEKTFWRDLKLPYPDCARLTRLINKDSKLSPVTFDETHSLFEMYSQECLQKPVITGTLITDPSGMDSDDDDNNNHNGNSSLLPNLQEIDICKPNNPPAYVLSKLRDILGCLLCFRETWSSTQSQNCRSALCEKIADISFHQIQMCKYQKVLQEVRDTWESCNKLENLPRCTWNRGRINLSKLEEADTLMQELFKLFLNDVTAETI</sequence>
<gene>
    <name evidence="4" type="ORF">BJG266_LOCUS14366</name>
    <name evidence="3" type="ORF">QVE165_LOCUS11323</name>
</gene>
<keyword evidence="1" id="KW-0548">Nucleotidyltransferase</keyword>
<feature type="domain" description="RDRP core" evidence="2">
    <location>
        <begin position="77"/>
        <end position="704"/>
    </location>
</feature>
<comment type="similarity">
    <text evidence="1">Belongs to the RdRP family.</text>
</comment>
<dbReference type="Pfam" id="PF05183">
    <property type="entry name" value="RdRP"/>
    <property type="match status" value="1"/>
</dbReference>
<dbReference type="EMBL" id="CAJNOM010000054">
    <property type="protein sequence ID" value="CAF0935010.1"/>
    <property type="molecule type" value="Genomic_DNA"/>
</dbReference>
<evidence type="ECO:0000313" key="5">
    <source>
        <dbReference type="Proteomes" id="UP000663832"/>
    </source>
</evidence>
<dbReference type="GO" id="GO:0003968">
    <property type="term" value="F:RNA-directed RNA polymerase activity"/>
    <property type="evidence" value="ECO:0007669"/>
    <property type="project" value="UniProtKB-KW"/>
</dbReference>
<dbReference type="GO" id="GO:0031380">
    <property type="term" value="C:nuclear RNA-directed RNA polymerase complex"/>
    <property type="evidence" value="ECO:0007669"/>
    <property type="project" value="TreeGrafter"/>
</dbReference>
<protein>
    <recommendedName>
        <fullName evidence="1">RNA-dependent RNA polymerase</fullName>
        <ecNumber evidence="1">2.7.7.48</ecNumber>
    </recommendedName>
</protein>
<evidence type="ECO:0000313" key="3">
    <source>
        <dbReference type="EMBL" id="CAF0935010.1"/>
    </source>
</evidence>
<dbReference type="Proteomes" id="UP000663877">
    <property type="component" value="Unassembled WGS sequence"/>
</dbReference>
<organism evidence="3 5">
    <name type="scientific">Adineta steineri</name>
    <dbReference type="NCBI Taxonomy" id="433720"/>
    <lineage>
        <taxon>Eukaryota</taxon>
        <taxon>Metazoa</taxon>
        <taxon>Spiralia</taxon>
        <taxon>Gnathifera</taxon>
        <taxon>Rotifera</taxon>
        <taxon>Eurotatoria</taxon>
        <taxon>Bdelloidea</taxon>
        <taxon>Adinetida</taxon>
        <taxon>Adinetidae</taxon>
        <taxon>Adineta</taxon>
    </lineage>
</organism>
<dbReference type="GO" id="GO:0003723">
    <property type="term" value="F:RNA binding"/>
    <property type="evidence" value="ECO:0007669"/>
    <property type="project" value="UniProtKB-KW"/>
</dbReference>
<name>A0A814C469_9BILA</name>
<keyword evidence="1" id="KW-0808">Transferase</keyword>